<gene>
    <name evidence="1" type="ORF">KL86DES1_22153</name>
</gene>
<organism evidence="1">
    <name type="scientific">uncultured Desulfovibrio sp</name>
    <dbReference type="NCBI Taxonomy" id="167968"/>
    <lineage>
        <taxon>Bacteria</taxon>
        <taxon>Pseudomonadati</taxon>
        <taxon>Thermodesulfobacteriota</taxon>
        <taxon>Desulfovibrionia</taxon>
        <taxon>Desulfovibrionales</taxon>
        <taxon>Desulfovibrionaceae</taxon>
        <taxon>Desulfovibrio</taxon>
        <taxon>environmental samples</taxon>
    </lineage>
</organism>
<proteinExistence type="predicted"/>
<accession>A0A212LBD0</accession>
<name>A0A212LBD0_9BACT</name>
<dbReference type="AlphaFoldDB" id="A0A212LBD0"/>
<evidence type="ECO:0000313" key="1">
    <source>
        <dbReference type="EMBL" id="SCM74787.1"/>
    </source>
</evidence>
<protein>
    <submittedName>
        <fullName evidence="1">Uncharacterized protein</fullName>
    </submittedName>
</protein>
<dbReference type="EMBL" id="FMJC01000002">
    <property type="protein sequence ID" value="SCM74787.1"/>
    <property type="molecule type" value="Genomic_DNA"/>
</dbReference>
<reference evidence="1" key="1">
    <citation type="submission" date="2016-08" db="EMBL/GenBank/DDBJ databases">
        <authorList>
            <person name="Seilhamer J.J."/>
        </authorList>
    </citation>
    <scope>NUCLEOTIDE SEQUENCE</scope>
    <source>
        <strain evidence="1">86-1</strain>
    </source>
</reference>
<sequence length="74" mass="8118">MACGVVTPQAILYGWDCRLHLYTPVQTHSAMVCCLEDADPVPPVQFRKRFVIHCITIKVLGGGGVGEETLFQSI</sequence>